<gene>
    <name evidence="2" type="ORF">RRG08_007260</name>
</gene>
<protein>
    <submittedName>
        <fullName evidence="2">Uncharacterized protein</fullName>
    </submittedName>
</protein>
<name>A0AAE1DLI3_9GAST</name>
<reference evidence="2" key="1">
    <citation type="journal article" date="2023" name="G3 (Bethesda)">
        <title>A reference genome for the long-term kleptoplast-retaining sea slug Elysia crispata morphotype clarki.</title>
        <authorList>
            <person name="Eastman K.E."/>
            <person name="Pendleton A.L."/>
            <person name="Shaikh M.A."/>
            <person name="Suttiyut T."/>
            <person name="Ogas R."/>
            <person name="Tomko P."/>
            <person name="Gavelis G."/>
            <person name="Widhalm J.R."/>
            <person name="Wisecaver J.H."/>
        </authorList>
    </citation>
    <scope>NUCLEOTIDE SEQUENCE</scope>
    <source>
        <strain evidence="2">ECLA1</strain>
    </source>
</reference>
<evidence type="ECO:0000256" key="1">
    <source>
        <dbReference type="SAM" id="MobiDB-lite"/>
    </source>
</evidence>
<dbReference type="EMBL" id="JAWDGP010003379">
    <property type="protein sequence ID" value="KAK3774902.1"/>
    <property type="molecule type" value="Genomic_DNA"/>
</dbReference>
<proteinExistence type="predicted"/>
<comment type="caution">
    <text evidence="2">The sequence shown here is derived from an EMBL/GenBank/DDBJ whole genome shotgun (WGS) entry which is preliminary data.</text>
</comment>
<feature type="region of interest" description="Disordered" evidence="1">
    <location>
        <begin position="78"/>
        <end position="128"/>
    </location>
</feature>
<feature type="compositionally biased region" description="Polar residues" evidence="1">
    <location>
        <begin position="78"/>
        <end position="91"/>
    </location>
</feature>
<accession>A0AAE1DLI3</accession>
<keyword evidence="3" id="KW-1185">Reference proteome</keyword>
<sequence length="159" mass="17661">MRLKHRLNVICIDSNRCNQVHEAIALNGPLEWDIYSQLNACVSQAPPTYQSLSLDTRRPALQEILLIKLQAKCAASLQEKNGQGDSTSAGSQPKLPVDASDQRKPTPVHQPLASDRTGHTIHNQNGINCNDRSKIVFSIVDSRQKLSYHKQTKSQPLQS</sequence>
<organism evidence="2 3">
    <name type="scientific">Elysia crispata</name>
    <name type="common">lettuce slug</name>
    <dbReference type="NCBI Taxonomy" id="231223"/>
    <lineage>
        <taxon>Eukaryota</taxon>
        <taxon>Metazoa</taxon>
        <taxon>Spiralia</taxon>
        <taxon>Lophotrochozoa</taxon>
        <taxon>Mollusca</taxon>
        <taxon>Gastropoda</taxon>
        <taxon>Heterobranchia</taxon>
        <taxon>Euthyneura</taxon>
        <taxon>Panpulmonata</taxon>
        <taxon>Sacoglossa</taxon>
        <taxon>Placobranchoidea</taxon>
        <taxon>Plakobranchidae</taxon>
        <taxon>Elysia</taxon>
    </lineage>
</organism>
<evidence type="ECO:0000313" key="3">
    <source>
        <dbReference type="Proteomes" id="UP001283361"/>
    </source>
</evidence>
<dbReference type="Proteomes" id="UP001283361">
    <property type="component" value="Unassembled WGS sequence"/>
</dbReference>
<dbReference type="AlphaFoldDB" id="A0AAE1DLI3"/>
<evidence type="ECO:0000313" key="2">
    <source>
        <dbReference type="EMBL" id="KAK3774902.1"/>
    </source>
</evidence>